<dbReference type="AlphaFoldDB" id="A0A5N8VT74"/>
<reference evidence="1 2" key="1">
    <citation type="submission" date="2019-07" db="EMBL/GenBank/DDBJ databases">
        <title>New species of Amycolatopsis and Streptomyces.</title>
        <authorList>
            <person name="Duangmal K."/>
            <person name="Teo W.F.A."/>
            <person name="Lipun K."/>
        </authorList>
    </citation>
    <scope>NUCLEOTIDE SEQUENCE [LARGE SCALE GENOMIC DNA]</scope>
    <source>
        <strain evidence="1 2">TISTR 2346</strain>
    </source>
</reference>
<keyword evidence="2" id="KW-1185">Reference proteome</keyword>
<evidence type="ECO:0000313" key="2">
    <source>
        <dbReference type="Proteomes" id="UP000326979"/>
    </source>
</evidence>
<gene>
    <name evidence="1" type="ORF">FNH04_00215</name>
</gene>
<evidence type="ECO:0000313" key="1">
    <source>
        <dbReference type="EMBL" id="MPY38443.1"/>
    </source>
</evidence>
<sequence length="314" mass="34845">MIFNRRRPTPHLAPELDDSDLGKACRQFDIRHNPRGRPLTEPIVKRLLHDAGRDWDRRAHRLAVLGATISAGSQYALIEQSPGSPDVHNLLAWGAMVRGAHSALSHSEVTDALQACHKAARLDPSDPSPWVARLGLLRQWRHPREEVFAVWKEIAARDRWHREAHLQMYGYLSPDECGSHAQALEFVDRVRTSTPITAPIVGLPLFSLVHRYLRTVAHGGVNALMADHFWSGQEADTVLRNAAAQWPQTGQLVHAEALRDLNLLAFSLVAARRAPLAAPVFRSLGGVVTEFPWNHAGQDPVTAFDSAQRKAGPV</sequence>
<evidence type="ECO:0008006" key="3">
    <source>
        <dbReference type="Google" id="ProtNLM"/>
    </source>
</evidence>
<dbReference type="EMBL" id="VJZE01000001">
    <property type="protein sequence ID" value="MPY38443.1"/>
    <property type="molecule type" value="Genomic_DNA"/>
</dbReference>
<comment type="caution">
    <text evidence="1">The sequence shown here is derived from an EMBL/GenBank/DDBJ whole genome shotgun (WGS) entry which is preliminary data.</text>
</comment>
<proteinExistence type="predicted"/>
<dbReference type="SUPFAM" id="SSF48439">
    <property type="entry name" value="Protein prenylyltransferase"/>
    <property type="match status" value="1"/>
</dbReference>
<name>A0A5N8VT74_9ACTN</name>
<accession>A0A5N8VT74</accession>
<organism evidence="1 2">
    <name type="scientific">Streptomyces phyllanthi</name>
    <dbReference type="NCBI Taxonomy" id="1803180"/>
    <lineage>
        <taxon>Bacteria</taxon>
        <taxon>Bacillati</taxon>
        <taxon>Actinomycetota</taxon>
        <taxon>Actinomycetes</taxon>
        <taxon>Kitasatosporales</taxon>
        <taxon>Streptomycetaceae</taxon>
        <taxon>Streptomyces</taxon>
    </lineage>
</organism>
<dbReference type="Proteomes" id="UP000326979">
    <property type="component" value="Unassembled WGS sequence"/>
</dbReference>
<protein>
    <recommendedName>
        <fullName evidence="3">DUF4034 domain-containing protein</fullName>
    </recommendedName>
</protein>